<dbReference type="GO" id="GO:0019005">
    <property type="term" value="C:SCF ubiquitin ligase complex"/>
    <property type="evidence" value="ECO:0007669"/>
    <property type="project" value="TreeGrafter"/>
</dbReference>
<evidence type="ECO:0000313" key="2">
    <source>
        <dbReference type="EMBL" id="GAN04462.1"/>
    </source>
</evidence>
<feature type="compositionally biased region" description="Low complexity" evidence="1">
    <location>
        <begin position="1236"/>
        <end position="1286"/>
    </location>
</feature>
<dbReference type="Gene3D" id="3.80.10.10">
    <property type="entry name" value="Ribonuclease Inhibitor"/>
    <property type="match status" value="2"/>
</dbReference>
<feature type="compositionally biased region" description="Low complexity" evidence="1">
    <location>
        <begin position="700"/>
        <end position="712"/>
    </location>
</feature>
<dbReference type="PANTHER" id="PTHR13318">
    <property type="entry name" value="PARTNER OF PAIRED, ISOFORM B-RELATED"/>
    <property type="match status" value="1"/>
</dbReference>
<evidence type="ECO:0000313" key="3">
    <source>
        <dbReference type="Proteomes" id="UP000053815"/>
    </source>
</evidence>
<dbReference type="SUPFAM" id="SSF52047">
    <property type="entry name" value="RNI-like"/>
    <property type="match status" value="1"/>
</dbReference>
<gene>
    <name evidence="2" type="ORF">MAM1_0064d03922</name>
</gene>
<dbReference type="PANTHER" id="PTHR13318:SF247">
    <property type="entry name" value="GH16156P"/>
    <property type="match status" value="1"/>
</dbReference>
<feature type="compositionally biased region" description="Polar residues" evidence="1">
    <location>
        <begin position="680"/>
        <end position="693"/>
    </location>
</feature>
<dbReference type="InterPro" id="IPR006553">
    <property type="entry name" value="Leu-rich_rpt_Cys-con_subtyp"/>
</dbReference>
<keyword evidence="3" id="KW-1185">Reference proteome</keyword>
<name>A0A0C9MMQ9_9FUNG</name>
<feature type="region of interest" description="Disordered" evidence="1">
    <location>
        <begin position="921"/>
        <end position="1013"/>
    </location>
</feature>
<feature type="compositionally biased region" description="Low complexity" evidence="1">
    <location>
        <begin position="959"/>
        <end position="968"/>
    </location>
</feature>
<dbReference type="OrthoDB" id="10257471at2759"/>
<feature type="compositionally biased region" description="Polar residues" evidence="1">
    <location>
        <begin position="582"/>
        <end position="593"/>
    </location>
</feature>
<feature type="compositionally biased region" description="Acidic residues" evidence="1">
    <location>
        <begin position="599"/>
        <end position="642"/>
    </location>
</feature>
<sequence>MVSQDNWGDFKFEDTQPNSFLSLRNNIKEHICRLLPERKDLYQACLIHPQWRVAAQRVLWEKVQFEKPENLRTFLNTINSNNMAALLVKSVRLVFVDHDQDTPFPPIAKSKLQRHKPSTLSNLAIITSIASVCENITHIVIYGFRLGLQDIEQLSAYARNLKSLTVIGAPGRVPVNLNTLLPRLTALRLDGPFGLTPSWATSFAQKASNLTCLQFSLEGLQAATLDAICASGLNLTELTLTEAVPLNDAYVHQAFKSFPRLRRFRVESCVKLTSVSIAHGVLLCPDLLDLEIRAQAGSGANSSSNLNSLYDVLNSAHDSAVFARPTRLVLQNMHIMDEELHLLSRFFTQLKHVGISGCRALTNACFQKLVITEDFRFLQSLSIQNCPLIDSSLFGLMVTSQQICQSLMRVYFESCGEIDLHDIYQLCVDCYRDNLREVKLVHYEHLASTVLGTFNETESRRTLLLTRRSIDALAHSTDPVLNSSIPDNVTLTGKQLIRLADHLKMAVSDVVDLIAQVIKQEEQTVQLDYTDANTPRASHDRLMALRAPSRIDNRPSTPTVWSYDEAKNGIIVTPPKNRFEDSNNLIKQPTYQDEPSYHDEDDDEEKEEVQVDDEEDENDSFDHDDENETSYDDDRNEDDEELSSQSGSSWKDNSNNKVSTNLHPEGNLGGWGAPIHDNWATPSTPISLPTTKTSLKDVQAEQQQQQNQQYQQQQSFTHQNYWTSYKADAYENEWRQSPLEHNATHHKKNFTAGHYRNAPKVMESDGWGQAKDTIPWNDLTQQGFEKSVIEEQRNTDFWNQPAPGQWVIASGPSASKSNTAATPTTPSATSQHRRPPKNNQARNRSRKMDSSSSDEDQYDYTTGAAANAAVDAATSVGAGARTSFHGVVPSKARHRSNSVVSCDESINWDDDDKQVQIKVHPDLPSAQKPAASTAKSRDQQSTTHWSSATDWQAKSARIAATPTAHHAPTTPPATTPTTRFSRRATTPRNNSSSNTNSNTANNHNHNNNSSDKSWWDYAAKSADVPTFVPLRKVAPPPPSPQKSSPSSAATMAYPATAVASAPATAAAATPFLIDTDNGDSPKKPTRTGDIWSNLNELAVESYAQPSKTTPLKPSNSTTSPSVDDLFNMPDTSAMDNIKEFRFGERIAGTATDAELEREKAAIEKDNLVSFDSDSTPDEDQFEPKQDKGKPANLIEDSFASLDFNATTASILSPTPSKTPILSPLISDSNVSQHQKASSLAPSQPQQSQSTQVQPPQAQPSQVPPRTQQPQVQSGQQQLQLHSQQQPAEIIATKNATDRSPAASSPSTSRSPADILSNRQTIGHKPIILKFMEKPDLVITQSVNQDDDIPAKCRAYCEQHNLMNMLEIAINQAETHRTARITRRILRKSGKKNTSDSPHPQ</sequence>
<organism evidence="2">
    <name type="scientific">Mucor ambiguus</name>
    <dbReference type="NCBI Taxonomy" id="91626"/>
    <lineage>
        <taxon>Eukaryota</taxon>
        <taxon>Fungi</taxon>
        <taxon>Fungi incertae sedis</taxon>
        <taxon>Mucoromycota</taxon>
        <taxon>Mucoromycotina</taxon>
        <taxon>Mucoromycetes</taxon>
        <taxon>Mucorales</taxon>
        <taxon>Mucorineae</taxon>
        <taxon>Mucoraceae</taxon>
        <taxon>Mucor</taxon>
    </lineage>
</organism>
<feature type="compositionally biased region" description="Polar residues" evidence="1">
    <location>
        <begin position="1209"/>
        <end position="1235"/>
    </location>
</feature>
<feature type="region of interest" description="Disordered" evidence="1">
    <location>
        <begin position="798"/>
        <end position="858"/>
    </location>
</feature>
<protein>
    <submittedName>
        <fullName evidence="2">Uncharacterized protein</fullName>
    </submittedName>
</protein>
<dbReference type="SMART" id="SM00367">
    <property type="entry name" value="LRR_CC"/>
    <property type="match status" value="4"/>
</dbReference>
<dbReference type="STRING" id="91626.A0A0C9MMQ9"/>
<feature type="region of interest" description="Disordered" evidence="1">
    <location>
        <begin position="1102"/>
        <end position="1126"/>
    </location>
</feature>
<reference evidence="2" key="1">
    <citation type="submission" date="2014-09" db="EMBL/GenBank/DDBJ databases">
        <title>Draft genome sequence of an oleaginous Mucoromycotina fungus Mucor ambiguus NBRC6742.</title>
        <authorList>
            <person name="Takeda I."/>
            <person name="Yamane N."/>
            <person name="Morita T."/>
            <person name="Tamano K."/>
            <person name="Machida M."/>
            <person name="Baker S."/>
            <person name="Koike H."/>
        </authorList>
    </citation>
    <scope>NUCLEOTIDE SEQUENCE</scope>
    <source>
        <strain evidence="2">NBRC 6742</strain>
    </source>
</reference>
<proteinExistence type="predicted"/>
<feature type="compositionally biased region" description="Low complexity" evidence="1">
    <location>
        <begin position="1297"/>
        <end position="1313"/>
    </location>
</feature>
<feature type="compositionally biased region" description="Polar residues" evidence="1">
    <location>
        <begin position="939"/>
        <end position="952"/>
    </location>
</feature>
<feature type="compositionally biased region" description="Low complexity" evidence="1">
    <location>
        <begin position="975"/>
        <end position="1010"/>
    </location>
</feature>
<feature type="compositionally biased region" description="Polar residues" evidence="1">
    <location>
        <begin position="643"/>
        <end position="662"/>
    </location>
</feature>
<feature type="region of interest" description="Disordered" evidence="1">
    <location>
        <begin position="1162"/>
        <end position="1191"/>
    </location>
</feature>
<dbReference type="GO" id="GO:0031146">
    <property type="term" value="P:SCF-dependent proteasomal ubiquitin-dependent protein catabolic process"/>
    <property type="evidence" value="ECO:0007669"/>
    <property type="project" value="TreeGrafter"/>
</dbReference>
<feature type="region of interest" description="Disordered" evidence="1">
    <location>
        <begin position="573"/>
        <end position="712"/>
    </location>
</feature>
<feature type="region of interest" description="Disordered" evidence="1">
    <location>
        <begin position="1209"/>
        <end position="1318"/>
    </location>
</feature>
<evidence type="ECO:0000256" key="1">
    <source>
        <dbReference type="SAM" id="MobiDB-lite"/>
    </source>
</evidence>
<accession>A0A0C9MMQ9</accession>
<feature type="compositionally biased region" description="Polar residues" evidence="1">
    <location>
        <begin position="1103"/>
        <end position="1121"/>
    </location>
</feature>
<dbReference type="EMBL" id="DF836353">
    <property type="protein sequence ID" value="GAN04462.1"/>
    <property type="molecule type" value="Genomic_DNA"/>
</dbReference>
<feature type="region of interest" description="Disordered" evidence="1">
    <location>
        <begin position="1029"/>
        <end position="1048"/>
    </location>
</feature>
<dbReference type="InterPro" id="IPR032675">
    <property type="entry name" value="LRR_dom_sf"/>
</dbReference>
<dbReference type="Proteomes" id="UP000053815">
    <property type="component" value="Unassembled WGS sequence"/>
</dbReference>
<feature type="compositionally biased region" description="Low complexity" evidence="1">
    <location>
        <begin position="812"/>
        <end position="830"/>
    </location>
</feature>